<gene>
    <name evidence="1" type="ORF">SAMN05421782_11235</name>
</gene>
<dbReference type="Proteomes" id="UP000183610">
    <property type="component" value="Unassembled WGS sequence"/>
</dbReference>
<dbReference type="InterPro" id="IPR051783">
    <property type="entry name" value="NAD(P)-dependent_oxidoreduct"/>
</dbReference>
<dbReference type="Gene3D" id="3.40.50.720">
    <property type="entry name" value="NAD(P)-binding Rossmann-like Domain"/>
    <property type="match status" value="1"/>
</dbReference>
<reference evidence="1 2" key="1">
    <citation type="submission" date="2016-10" db="EMBL/GenBank/DDBJ databases">
        <authorList>
            <person name="Varghese N."/>
            <person name="Submissions S."/>
        </authorList>
    </citation>
    <scope>NUCLEOTIDE SEQUENCE [LARGE SCALE GENOMIC DNA]</scope>
    <source>
        <strain evidence="1 2">ATCC 49954</strain>
    </source>
</reference>
<dbReference type="SUPFAM" id="SSF51735">
    <property type="entry name" value="NAD(P)-binding Rossmann-fold domains"/>
    <property type="match status" value="1"/>
</dbReference>
<dbReference type="GO" id="GO:0005737">
    <property type="term" value="C:cytoplasm"/>
    <property type="evidence" value="ECO:0007669"/>
    <property type="project" value="TreeGrafter"/>
</dbReference>
<dbReference type="RefSeq" id="WP_003720017.1">
    <property type="nucleotide sequence ID" value="NZ_FNMX01000012.1"/>
</dbReference>
<dbReference type="EMBL" id="FNMX01000012">
    <property type="protein sequence ID" value="SDX16555.1"/>
    <property type="molecule type" value="Genomic_DNA"/>
</dbReference>
<dbReference type="PANTHER" id="PTHR48079:SF9">
    <property type="entry name" value="PUTATIVE-RELATED"/>
    <property type="match status" value="1"/>
</dbReference>
<dbReference type="GO" id="GO:0004029">
    <property type="term" value="F:aldehyde dehydrogenase (NAD+) activity"/>
    <property type="evidence" value="ECO:0007669"/>
    <property type="project" value="TreeGrafter"/>
</dbReference>
<accession>A0AAX2DRY8</accession>
<sequence>MPRGESENEVIDLANKGVRSAVVRLSPCVHDLDRHGLASILAQIAAEKGTSVYINEGNNVWPAIHRADAAHLFCLALESAPAGTRLNGVAEEGISMKEIAETIAKNLDIPVKSVTSEEAEDYLGWFALSAVADNPMTSIITKKLLQWNPTHSPLIQDINAFYQK</sequence>
<proteinExistence type="predicted"/>
<name>A0AAX2DRY8_LISIV</name>
<dbReference type="AlphaFoldDB" id="A0AAX2DRY8"/>
<dbReference type="PANTHER" id="PTHR48079">
    <property type="entry name" value="PROTEIN YEEZ"/>
    <property type="match status" value="1"/>
</dbReference>
<comment type="caution">
    <text evidence="1">The sequence shown here is derived from an EMBL/GenBank/DDBJ whole genome shotgun (WGS) entry which is preliminary data.</text>
</comment>
<organism evidence="1 2">
    <name type="scientific">Listeria ivanovii</name>
    <dbReference type="NCBI Taxonomy" id="1638"/>
    <lineage>
        <taxon>Bacteria</taxon>
        <taxon>Bacillati</taxon>
        <taxon>Bacillota</taxon>
        <taxon>Bacilli</taxon>
        <taxon>Bacillales</taxon>
        <taxon>Listeriaceae</taxon>
        <taxon>Listeria</taxon>
    </lineage>
</organism>
<dbReference type="InterPro" id="IPR036291">
    <property type="entry name" value="NAD(P)-bd_dom_sf"/>
</dbReference>
<protein>
    <submittedName>
        <fullName evidence="1">Uncharacterized protein</fullName>
    </submittedName>
</protein>
<evidence type="ECO:0000313" key="2">
    <source>
        <dbReference type="Proteomes" id="UP000183610"/>
    </source>
</evidence>
<evidence type="ECO:0000313" key="1">
    <source>
        <dbReference type="EMBL" id="SDX16555.1"/>
    </source>
</evidence>